<reference evidence="3" key="1">
    <citation type="submission" date="2011-07" db="EMBL/GenBank/DDBJ databases">
        <authorList>
            <consortium name="Caenorhabditis brenneri Sequencing and Analysis Consortium"/>
            <person name="Wilson R.K."/>
        </authorList>
    </citation>
    <scope>NUCLEOTIDE SEQUENCE [LARGE SCALE GENOMIC DNA]</scope>
    <source>
        <strain evidence="3">PB2801</strain>
    </source>
</reference>
<dbReference type="AlphaFoldDB" id="G0NIK7"/>
<dbReference type="EMBL" id="GL379891">
    <property type="protein sequence ID" value="EGT31922.1"/>
    <property type="molecule type" value="Genomic_DNA"/>
</dbReference>
<feature type="region of interest" description="Disordered" evidence="1">
    <location>
        <begin position="1"/>
        <end position="397"/>
    </location>
</feature>
<feature type="compositionally biased region" description="Basic and acidic residues" evidence="1">
    <location>
        <begin position="211"/>
        <end position="225"/>
    </location>
</feature>
<evidence type="ECO:0000313" key="3">
    <source>
        <dbReference type="Proteomes" id="UP000008068"/>
    </source>
</evidence>
<accession>G0NIK7</accession>
<feature type="compositionally biased region" description="Polar residues" evidence="1">
    <location>
        <begin position="92"/>
        <end position="103"/>
    </location>
</feature>
<organism evidence="3">
    <name type="scientific">Caenorhabditis brenneri</name>
    <name type="common">Nematode worm</name>
    <dbReference type="NCBI Taxonomy" id="135651"/>
    <lineage>
        <taxon>Eukaryota</taxon>
        <taxon>Metazoa</taxon>
        <taxon>Ecdysozoa</taxon>
        <taxon>Nematoda</taxon>
        <taxon>Chromadorea</taxon>
        <taxon>Rhabditida</taxon>
        <taxon>Rhabditina</taxon>
        <taxon>Rhabditomorpha</taxon>
        <taxon>Rhabditoidea</taxon>
        <taxon>Rhabditidae</taxon>
        <taxon>Peloderinae</taxon>
        <taxon>Caenorhabditis</taxon>
    </lineage>
</organism>
<dbReference type="InParanoid" id="G0NIK7"/>
<gene>
    <name evidence="2" type="ORF">CAEBREN_00300</name>
</gene>
<evidence type="ECO:0000256" key="1">
    <source>
        <dbReference type="SAM" id="MobiDB-lite"/>
    </source>
</evidence>
<proteinExistence type="predicted"/>
<feature type="compositionally biased region" description="Low complexity" evidence="1">
    <location>
        <begin position="118"/>
        <end position="128"/>
    </location>
</feature>
<feature type="compositionally biased region" description="Polar residues" evidence="1">
    <location>
        <begin position="15"/>
        <end position="28"/>
    </location>
</feature>
<name>G0NIK7_CAEBE</name>
<keyword evidence="3" id="KW-1185">Reference proteome</keyword>
<feature type="compositionally biased region" description="Polar residues" evidence="1">
    <location>
        <begin position="313"/>
        <end position="324"/>
    </location>
</feature>
<dbReference type="Proteomes" id="UP000008068">
    <property type="component" value="Unassembled WGS sequence"/>
</dbReference>
<feature type="compositionally biased region" description="Low complexity" evidence="1">
    <location>
        <begin position="78"/>
        <end position="91"/>
    </location>
</feature>
<feature type="compositionally biased region" description="Basic and acidic residues" evidence="1">
    <location>
        <begin position="274"/>
        <end position="290"/>
    </location>
</feature>
<dbReference type="HOGENOM" id="CLU_511145_0_0_1"/>
<evidence type="ECO:0008006" key="4">
    <source>
        <dbReference type="Google" id="ProtNLM"/>
    </source>
</evidence>
<evidence type="ECO:0000313" key="2">
    <source>
        <dbReference type="EMBL" id="EGT31922.1"/>
    </source>
</evidence>
<sequence length="533" mass="59802">MKSTNEATDFDNETPVRNRSPTDMSTGDNLDFDSPTVRSHRSEDTERSEDEESNPEIIENASVKTRYGRLSKKRYQDSESSYNKANSSSSEVPMSTDSLSPKSAKQKKGTIQKKQAPRSSNQSRSSSRSMRRSTRNSSFPPISTDSEEKMESEDAPREFDCDDESSMRNDSPRNMSIDDNFNFDHSPEKENDSGIIGNEITKKRYERSKRRYSDSADDSNSHPEDSGDENDDLEKSQDLMESSNKAYDSDNETLVKSLEHSGISIDDNFDFDPPTERSHRSEETEMRKDDEKDDPEMTGNPAVKTQRSETLTKNKIRSSTSHTPKTPKRKADESAGSSTSKRTKPLPEESMNPGDMNDNISQDDPSRIELNPSRGPLGLSNETQKDSDVQKIPKPRPQVMEAPIIEEYGEETQTSLETVLKAFKSLIISLDTPGLSQFLIELDTKIMESGRRSEISNKEVTVAMDFLIVKLSKHGAPESSEDSISLRDILLMLRTIILNSSFNGLELEIRIIIVFFTESSDVEGGICSSCHIG</sequence>
<protein>
    <recommendedName>
        <fullName evidence="4">SPK domain-containing protein</fullName>
    </recommendedName>
</protein>
<feature type="compositionally biased region" description="Basic and acidic residues" evidence="1">
    <location>
        <begin position="146"/>
        <end position="171"/>
    </location>
</feature>